<dbReference type="AlphaFoldDB" id="A0A0C3Q5Q0"/>
<dbReference type="Proteomes" id="UP000054248">
    <property type="component" value="Unassembled WGS sequence"/>
</dbReference>
<accession>A0A0C3Q5Q0</accession>
<dbReference type="Pfam" id="PF13424">
    <property type="entry name" value="TPR_12"/>
    <property type="match status" value="1"/>
</dbReference>
<keyword evidence="2" id="KW-1185">Reference proteome</keyword>
<dbReference type="SUPFAM" id="SSF48452">
    <property type="entry name" value="TPR-like"/>
    <property type="match status" value="1"/>
</dbReference>
<evidence type="ECO:0000313" key="1">
    <source>
        <dbReference type="EMBL" id="KIO18449.1"/>
    </source>
</evidence>
<dbReference type="EMBL" id="KN823285">
    <property type="protein sequence ID" value="KIO18449.1"/>
    <property type="molecule type" value="Genomic_DNA"/>
</dbReference>
<dbReference type="HOGENOM" id="CLU_2924418_0_0_1"/>
<dbReference type="Gene3D" id="1.25.40.10">
    <property type="entry name" value="Tetratricopeptide repeat domain"/>
    <property type="match status" value="1"/>
</dbReference>
<name>A0A0C3Q5Q0_9AGAM</name>
<reference evidence="2" key="2">
    <citation type="submission" date="2015-01" db="EMBL/GenBank/DDBJ databases">
        <title>Evolutionary Origins and Diversification of the Mycorrhizal Mutualists.</title>
        <authorList>
            <consortium name="DOE Joint Genome Institute"/>
            <consortium name="Mycorrhizal Genomics Consortium"/>
            <person name="Kohler A."/>
            <person name="Kuo A."/>
            <person name="Nagy L.G."/>
            <person name="Floudas D."/>
            <person name="Copeland A."/>
            <person name="Barry K.W."/>
            <person name="Cichocki N."/>
            <person name="Veneault-Fourrey C."/>
            <person name="LaButti K."/>
            <person name="Lindquist E.A."/>
            <person name="Lipzen A."/>
            <person name="Lundell T."/>
            <person name="Morin E."/>
            <person name="Murat C."/>
            <person name="Riley R."/>
            <person name="Ohm R."/>
            <person name="Sun H."/>
            <person name="Tunlid A."/>
            <person name="Henrissat B."/>
            <person name="Grigoriev I.V."/>
            <person name="Hibbett D.S."/>
            <person name="Martin F."/>
        </authorList>
    </citation>
    <scope>NUCLEOTIDE SEQUENCE [LARGE SCALE GENOMIC DNA]</scope>
    <source>
        <strain evidence="2">MUT 4182</strain>
    </source>
</reference>
<gene>
    <name evidence="1" type="ORF">M407DRAFT_31874</name>
</gene>
<dbReference type="InterPro" id="IPR011990">
    <property type="entry name" value="TPR-like_helical_dom_sf"/>
</dbReference>
<protein>
    <recommendedName>
        <fullName evidence="3">Anaphase-promoting complex subunit 5 domain-containing protein</fullName>
    </recommendedName>
</protein>
<organism evidence="1 2">
    <name type="scientific">Tulasnella calospora MUT 4182</name>
    <dbReference type="NCBI Taxonomy" id="1051891"/>
    <lineage>
        <taxon>Eukaryota</taxon>
        <taxon>Fungi</taxon>
        <taxon>Dikarya</taxon>
        <taxon>Basidiomycota</taxon>
        <taxon>Agaricomycotina</taxon>
        <taxon>Agaricomycetes</taxon>
        <taxon>Cantharellales</taxon>
        <taxon>Tulasnellaceae</taxon>
        <taxon>Tulasnella</taxon>
    </lineage>
</organism>
<sequence>MHRPMAEALHIAADSHRQLSNYGQAEELCNQALAICTSIGDDLVRAGALFELGLIYKSQPN</sequence>
<evidence type="ECO:0008006" key="3">
    <source>
        <dbReference type="Google" id="ProtNLM"/>
    </source>
</evidence>
<reference evidence="1 2" key="1">
    <citation type="submission" date="2014-04" db="EMBL/GenBank/DDBJ databases">
        <authorList>
            <consortium name="DOE Joint Genome Institute"/>
            <person name="Kuo A."/>
            <person name="Girlanda M."/>
            <person name="Perotto S."/>
            <person name="Kohler A."/>
            <person name="Nagy L.G."/>
            <person name="Floudas D."/>
            <person name="Copeland A."/>
            <person name="Barry K.W."/>
            <person name="Cichocki N."/>
            <person name="Veneault-Fourrey C."/>
            <person name="LaButti K."/>
            <person name="Lindquist E.A."/>
            <person name="Lipzen A."/>
            <person name="Lundell T."/>
            <person name="Morin E."/>
            <person name="Murat C."/>
            <person name="Sun H."/>
            <person name="Tunlid A."/>
            <person name="Henrissat B."/>
            <person name="Grigoriev I.V."/>
            <person name="Hibbett D.S."/>
            <person name="Martin F."/>
            <person name="Nordberg H.P."/>
            <person name="Cantor M.N."/>
            <person name="Hua S.X."/>
        </authorList>
    </citation>
    <scope>NUCLEOTIDE SEQUENCE [LARGE SCALE GENOMIC DNA]</scope>
    <source>
        <strain evidence="1 2">MUT 4182</strain>
    </source>
</reference>
<evidence type="ECO:0000313" key="2">
    <source>
        <dbReference type="Proteomes" id="UP000054248"/>
    </source>
</evidence>
<proteinExistence type="predicted"/>